<evidence type="ECO:0000256" key="5">
    <source>
        <dbReference type="ARBA" id="ARBA00023082"/>
    </source>
</evidence>
<dbReference type="Gene3D" id="1.10.601.10">
    <property type="entry name" value="RNA Polymerase Primary Sigma Factor"/>
    <property type="match status" value="1"/>
</dbReference>
<protein>
    <recommendedName>
        <fullName evidence="8">RNA polymerase sigma factor</fullName>
    </recommendedName>
</protein>
<evidence type="ECO:0000256" key="4">
    <source>
        <dbReference type="ARBA" id="ARBA00023016"/>
    </source>
</evidence>
<dbReference type="InterPro" id="IPR009042">
    <property type="entry name" value="RNA_pol_sigma70_r1_2"/>
</dbReference>
<evidence type="ECO:0000259" key="10">
    <source>
        <dbReference type="PROSITE" id="PS00716"/>
    </source>
</evidence>
<keyword evidence="5 8" id="KW-0731">Sigma factor</keyword>
<dbReference type="AlphaFoldDB" id="A0A6V8MST8"/>
<comment type="function">
    <text evidence="8">Sigma factors are initiation factors that promote the attachment of RNA polymerase to specific initiation sites and are then released.</text>
</comment>
<dbReference type="InterPro" id="IPR007630">
    <property type="entry name" value="RNA_pol_sigma70_r4"/>
</dbReference>
<dbReference type="Gene3D" id="1.20.140.160">
    <property type="match status" value="1"/>
</dbReference>
<evidence type="ECO:0000313" key="11">
    <source>
        <dbReference type="EMBL" id="GFO62954.1"/>
    </source>
</evidence>
<dbReference type="GO" id="GO:0016987">
    <property type="term" value="F:sigma factor activity"/>
    <property type="evidence" value="ECO:0007669"/>
    <property type="project" value="UniProtKB-UniRule"/>
</dbReference>
<dbReference type="InterPro" id="IPR014284">
    <property type="entry name" value="RNA_pol_sigma-70_dom"/>
</dbReference>
<dbReference type="NCBIfam" id="TIGR02937">
    <property type="entry name" value="sigma70-ECF"/>
    <property type="match status" value="1"/>
</dbReference>
<dbReference type="NCBIfam" id="TIGR02392">
    <property type="entry name" value="rpoH_proteo"/>
    <property type="match status" value="1"/>
</dbReference>
<dbReference type="Pfam" id="PF04545">
    <property type="entry name" value="Sigma70_r4"/>
    <property type="match status" value="1"/>
</dbReference>
<dbReference type="PRINTS" id="PR00046">
    <property type="entry name" value="SIGMA70FCT"/>
</dbReference>
<feature type="domain" description="RNA polymerase sigma-70" evidence="9">
    <location>
        <begin position="89"/>
        <end position="102"/>
    </location>
</feature>
<dbReference type="Pfam" id="PF00140">
    <property type="entry name" value="Sigma70_r1_2"/>
    <property type="match status" value="1"/>
</dbReference>
<evidence type="ECO:0000313" key="12">
    <source>
        <dbReference type="Proteomes" id="UP000568888"/>
    </source>
</evidence>
<evidence type="ECO:0000256" key="7">
    <source>
        <dbReference type="ARBA" id="ARBA00023163"/>
    </source>
</evidence>
<keyword evidence="2" id="KW-0963">Cytoplasm</keyword>
<evidence type="ECO:0000259" key="9">
    <source>
        <dbReference type="PROSITE" id="PS00715"/>
    </source>
</evidence>
<dbReference type="GO" id="GO:0006352">
    <property type="term" value="P:DNA-templated transcription initiation"/>
    <property type="evidence" value="ECO:0007669"/>
    <property type="project" value="UniProtKB-UniRule"/>
</dbReference>
<dbReference type="PIRSF" id="PIRSF000770">
    <property type="entry name" value="RNA_pol_sigma-SigE/K"/>
    <property type="match status" value="1"/>
</dbReference>
<comment type="similarity">
    <text evidence="1 8">Belongs to the sigma-70 factor family.</text>
</comment>
<dbReference type="GO" id="GO:0003677">
    <property type="term" value="F:DNA binding"/>
    <property type="evidence" value="ECO:0007669"/>
    <property type="project" value="UniProtKB-KW"/>
</dbReference>
<evidence type="ECO:0000256" key="3">
    <source>
        <dbReference type="ARBA" id="ARBA00023015"/>
    </source>
</evidence>
<dbReference type="InterPro" id="IPR013324">
    <property type="entry name" value="RNA_pol_sigma_r3/r4-like"/>
</dbReference>
<sequence length="299" mass="33965">MLTAVGKTSTHKGEIDMTHAMPVPIDSLTLYLTEINRFPLLSADEEMDLACRFRDEGDLEAAHKLITSNLRFVVKIAGEYRSYGMKMLDLIQEGNVGLMMAVRKFDPAKGVRLISYAVWWIRAYIQNHIISAWSLLKIGTTQAQRKLFFKLNQAKQAIINMTGEGDLHAAAISLDVKDTEAQEMEQRLRGELSLDVEMFEGEGATFLESLPDLRQNQEEMLAERQESSILEQTVASALEQLNEKERFVIEHRVSADQPLTLQEIADHFSISRERVRQIEEGALKKMKRFLTPLVLEQAA</sequence>
<dbReference type="CDD" id="cd06171">
    <property type="entry name" value="Sigma70_r4"/>
    <property type="match status" value="1"/>
</dbReference>
<dbReference type="SUPFAM" id="SSF88659">
    <property type="entry name" value="Sigma3 and sigma4 domains of RNA polymerase sigma factors"/>
    <property type="match status" value="1"/>
</dbReference>
<organism evidence="11 12">
    <name type="scientific">Geomonas paludis</name>
    <dbReference type="NCBI Taxonomy" id="2740185"/>
    <lineage>
        <taxon>Bacteria</taxon>
        <taxon>Pseudomonadati</taxon>
        <taxon>Thermodesulfobacteriota</taxon>
        <taxon>Desulfuromonadia</taxon>
        <taxon>Geobacterales</taxon>
        <taxon>Geobacteraceae</taxon>
        <taxon>Geomonas</taxon>
    </lineage>
</organism>
<accession>A0A6V8MST8</accession>
<dbReference type="PROSITE" id="PS00715">
    <property type="entry name" value="SIGMA70_1"/>
    <property type="match status" value="1"/>
</dbReference>
<dbReference type="InterPro" id="IPR007627">
    <property type="entry name" value="RNA_pol_sigma70_r2"/>
</dbReference>
<dbReference type="PANTHER" id="PTHR30376">
    <property type="entry name" value="SIGMA FACTOR RPOH HEAT SHOCK RELATED"/>
    <property type="match status" value="1"/>
</dbReference>
<dbReference type="PANTHER" id="PTHR30376:SF3">
    <property type="entry name" value="RNA POLYMERASE SIGMA FACTOR RPOH"/>
    <property type="match status" value="1"/>
</dbReference>
<gene>
    <name evidence="11" type="primary">rpoH</name>
    <name evidence="11" type="ORF">GMPD_08730</name>
</gene>
<dbReference type="SUPFAM" id="SSF88946">
    <property type="entry name" value="Sigma2 domain of RNA polymerase sigma factors"/>
    <property type="match status" value="1"/>
</dbReference>
<evidence type="ECO:0000256" key="6">
    <source>
        <dbReference type="ARBA" id="ARBA00023125"/>
    </source>
</evidence>
<keyword evidence="6 8" id="KW-0238">DNA-binding</keyword>
<dbReference type="InterPro" id="IPR012759">
    <property type="entry name" value="RNA_pol_sigma_RpoH_proteobac"/>
</dbReference>
<comment type="caution">
    <text evidence="11">The sequence shown here is derived from an EMBL/GenBank/DDBJ whole genome shotgun (WGS) entry which is preliminary data.</text>
</comment>
<evidence type="ECO:0000256" key="1">
    <source>
        <dbReference type="ARBA" id="ARBA00007788"/>
    </source>
</evidence>
<dbReference type="InterPro" id="IPR000943">
    <property type="entry name" value="RNA_pol_sigma70"/>
</dbReference>
<dbReference type="Proteomes" id="UP000568888">
    <property type="component" value="Unassembled WGS sequence"/>
</dbReference>
<dbReference type="EMBL" id="BLXY01000001">
    <property type="protein sequence ID" value="GFO62954.1"/>
    <property type="molecule type" value="Genomic_DNA"/>
</dbReference>
<evidence type="ECO:0000256" key="2">
    <source>
        <dbReference type="ARBA" id="ARBA00022490"/>
    </source>
</evidence>
<name>A0A6V8MST8_9BACT</name>
<evidence type="ECO:0000256" key="8">
    <source>
        <dbReference type="RuleBase" id="RU362124"/>
    </source>
</evidence>
<keyword evidence="3 8" id="KW-0805">Transcription regulation</keyword>
<feature type="domain" description="RNA polymerase sigma-70" evidence="10">
    <location>
        <begin position="260"/>
        <end position="286"/>
    </location>
</feature>
<dbReference type="InterPro" id="IPR050813">
    <property type="entry name" value="Sigma-70_Factor"/>
</dbReference>
<reference evidence="12" key="1">
    <citation type="submission" date="2020-06" db="EMBL/GenBank/DDBJ databases">
        <title>Draft genomic sequecing of Geomonas sp. Red736.</title>
        <authorList>
            <person name="Itoh H."/>
            <person name="Xu Z.X."/>
            <person name="Ushijima N."/>
            <person name="Masuda Y."/>
            <person name="Shiratori Y."/>
            <person name="Senoo K."/>
        </authorList>
    </citation>
    <scope>NUCLEOTIDE SEQUENCE [LARGE SCALE GENOMIC DNA]</scope>
    <source>
        <strain evidence="12">Red736</strain>
    </source>
</reference>
<dbReference type="PROSITE" id="PS00716">
    <property type="entry name" value="SIGMA70_2"/>
    <property type="match status" value="1"/>
</dbReference>
<dbReference type="NCBIfam" id="NF005143">
    <property type="entry name" value="PRK06596.1"/>
    <property type="match status" value="1"/>
</dbReference>
<keyword evidence="7 8" id="KW-0804">Transcription</keyword>
<proteinExistence type="inferred from homology"/>
<dbReference type="InterPro" id="IPR013325">
    <property type="entry name" value="RNA_pol_sigma_r2"/>
</dbReference>
<keyword evidence="4" id="KW-0346">Stress response</keyword>
<dbReference type="Pfam" id="PF04542">
    <property type="entry name" value="Sigma70_r2"/>
    <property type="match status" value="1"/>
</dbReference>